<reference evidence="2" key="1">
    <citation type="submission" date="2021-03" db="EMBL/GenBank/DDBJ databases">
        <authorList>
            <person name="Bekaert M."/>
        </authorList>
    </citation>
    <scope>NUCLEOTIDE SEQUENCE</scope>
</reference>
<dbReference type="PANTHER" id="PTHR40472:SF6">
    <property type="entry name" value="RICIN B-TYPE LECTIN DOMAIN-CONTAINING PROTEIN"/>
    <property type="match status" value="1"/>
</dbReference>
<dbReference type="InterPro" id="IPR039051">
    <property type="entry name" value="SE-CTX-like"/>
</dbReference>
<name>A0A8S3VCE3_MYTED</name>
<comment type="caution">
    <text evidence="2">The sequence shown here is derived from an EMBL/GenBank/DDBJ whole genome shotgun (WGS) entry which is preliminary data.</text>
</comment>
<evidence type="ECO:0000256" key="1">
    <source>
        <dbReference type="SAM" id="Phobius"/>
    </source>
</evidence>
<gene>
    <name evidence="2" type="ORF">MEDL_67019</name>
</gene>
<keyword evidence="1" id="KW-0812">Transmembrane</keyword>
<evidence type="ECO:0000313" key="3">
    <source>
        <dbReference type="Proteomes" id="UP000683360"/>
    </source>
</evidence>
<dbReference type="AlphaFoldDB" id="A0A8S3VCE3"/>
<keyword evidence="1" id="KW-0472">Membrane</keyword>
<feature type="transmembrane region" description="Helical" evidence="1">
    <location>
        <begin position="49"/>
        <end position="67"/>
    </location>
</feature>
<dbReference type="OrthoDB" id="6060659at2759"/>
<dbReference type="PANTHER" id="PTHR40472">
    <property type="entry name" value="RICIN B-TYPE LECTIN DOMAIN-CONTAINING PROTEIN"/>
    <property type="match status" value="1"/>
</dbReference>
<accession>A0A8S3VCE3</accession>
<protein>
    <submittedName>
        <fullName evidence="2">Uncharacterized protein</fullName>
    </submittedName>
</protein>
<organism evidence="2 3">
    <name type="scientific">Mytilus edulis</name>
    <name type="common">Blue mussel</name>
    <dbReference type="NCBI Taxonomy" id="6550"/>
    <lineage>
        <taxon>Eukaryota</taxon>
        <taxon>Metazoa</taxon>
        <taxon>Spiralia</taxon>
        <taxon>Lophotrochozoa</taxon>
        <taxon>Mollusca</taxon>
        <taxon>Bivalvia</taxon>
        <taxon>Autobranchia</taxon>
        <taxon>Pteriomorphia</taxon>
        <taxon>Mytilida</taxon>
        <taxon>Mytiloidea</taxon>
        <taxon>Mytilidae</taxon>
        <taxon>Mytilinae</taxon>
        <taxon>Mytilus</taxon>
    </lineage>
</organism>
<dbReference type="Proteomes" id="UP000683360">
    <property type="component" value="Unassembled WGS sequence"/>
</dbReference>
<proteinExistence type="predicted"/>
<dbReference type="EMBL" id="CAJPWZ010003279">
    <property type="protein sequence ID" value="CAG2255607.1"/>
    <property type="molecule type" value="Genomic_DNA"/>
</dbReference>
<keyword evidence="3" id="KW-1185">Reference proteome</keyword>
<keyword evidence="1" id="KW-1133">Transmembrane helix</keyword>
<sequence>MIFFSRPIHSISPDQKDQVTAGLELAKGIAEVLEKEEFRKSLTKIAKGIGPYLGVLGPFIGVVLAFIPSESDELAFMKNMMKNIDNRLDIMDTRFNDIERLIQWNTVAINFGQLEQRINAVSREFQFIYLVPQDAVENRKVLFISNYDGDYQNSGSKLYDAIVEKHGTFQEDLGTSVLRFTENDRKKTQVFLLGVMKILLQAVKIELGYLLVNQFTSNANFMKSDWEKRIQEVTAKFEQIDYQCANVNYRPQSGKEIDAYALTNSDQTNNEFATGLFNLLSGKYYWRDWVVLAYDPISGDENHWIGVGGGHIKFGKNGRNIVVASVDKSHAVLDLARAEQTLKKVAETKRAKNWWGLYQTVYRTAKEIWNALDRKGASFTCVVRNGKHVYFHYHSRKVTFVQKRIFNS</sequence>
<evidence type="ECO:0000313" key="2">
    <source>
        <dbReference type="EMBL" id="CAG2255607.1"/>
    </source>
</evidence>